<feature type="compositionally biased region" description="Polar residues" evidence="14">
    <location>
        <begin position="1116"/>
        <end position="1134"/>
    </location>
</feature>
<feature type="compositionally biased region" description="Low complexity" evidence="14">
    <location>
        <begin position="793"/>
        <end position="805"/>
    </location>
</feature>
<dbReference type="Proteomes" id="UP001162541">
    <property type="component" value="Chromosome 5"/>
</dbReference>
<keyword evidence="9 13" id="KW-0067">ATP-binding</keyword>
<dbReference type="Gene3D" id="1.10.510.10">
    <property type="entry name" value="Transferase(Phosphotransferase) domain 1"/>
    <property type="match status" value="1"/>
</dbReference>
<feature type="compositionally biased region" description="Low complexity" evidence="14">
    <location>
        <begin position="907"/>
        <end position="918"/>
    </location>
</feature>
<protein>
    <recommendedName>
        <fullName evidence="17">Protein kinase domain-containing protein</fullName>
    </recommendedName>
</protein>
<dbReference type="PROSITE" id="PS00107">
    <property type="entry name" value="PROTEIN_KINASE_ATP"/>
    <property type="match status" value="1"/>
</dbReference>
<evidence type="ECO:0000256" key="8">
    <source>
        <dbReference type="ARBA" id="ARBA00022777"/>
    </source>
</evidence>
<dbReference type="FunFam" id="3.80.10.10:FF:000041">
    <property type="entry name" value="LRR receptor-like serine/threonine-protein kinase ERECTA"/>
    <property type="match status" value="1"/>
</dbReference>
<evidence type="ECO:0000256" key="7">
    <source>
        <dbReference type="ARBA" id="ARBA00022741"/>
    </source>
</evidence>
<dbReference type="InterPro" id="IPR000719">
    <property type="entry name" value="Prot_kinase_dom"/>
</dbReference>
<feature type="compositionally biased region" description="Basic and acidic residues" evidence="14">
    <location>
        <begin position="1145"/>
        <end position="1159"/>
    </location>
</feature>
<evidence type="ECO:0000256" key="3">
    <source>
        <dbReference type="ARBA" id="ARBA00022679"/>
    </source>
</evidence>
<dbReference type="InterPro" id="IPR008271">
    <property type="entry name" value="Ser/Thr_kinase_AS"/>
</dbReference>
<evidence type="ECO:0000256" key="12">
    <source>
        <dbReference type="ARBA" id="ARBA00023180"/>
    </source>
</evidence>
<evidence type="ECO:0000256" key="10">
    <source>
        <dbReference type="ARBA" id="ARBA00022989"/>
    </source>
</evidence>
<feature type="transmembrane region" description="Helical" evidence="15">
    <location>
        <begin position="451"/>
        <end position="476"/>
    </location>
</feature>
<organism evidence="19 20">
    <name type="scientific">Marchantia polymorpha subsp. ruderalis</name>
    <dbReference type="NCBI Taxonomy" id="1480154"/>
    <lineage>
        <taxon>Eukaryota</taxon>
        <taxon>Viridiplantae</taxon>
        <taxon>Streptophyta</taxon>
        <taxon>Embryophyta</taxon>
        <taxon>Marchantiophyta</taxon>
        <taxon>Marchantiopsida</taxon>
        <taxon>Marchantiidae</taxon>
        <taxon>Marchantiales</taxon>
        <taxon>Marchantiaceae</taxon>
        <taxon>Marchantia</taxon>
    </lineage>
</organism>
<feature type="signal peptide" evidence="16">
    <location>
        <begin position="1"/>
        <end position="25"/>
    </location>
</feature>
<dbReference type="PROSITE" id="PS00108">
    <property type="entry name" value="PROTEIN_KINASE_ST"/>
    <property type="match status" value="1"/>
</dbReference>
<evidence type="ECO:0000256" key="9">
    <source>
        <dbReference type="ARBA" id="ARBA00022840"/>
    </source>
</evidence>
<feature type="region of interest" description="Disordered" evidence="14">
    <location>
        <begin position="1066"/>
        <end position="1188"/>
    </location>
</feature>
<evidence type="ECO:0000256" key="1">
    <source>
        <dbReference type="ARBA" id="ARBA00004370"/>
    </source>
</evidence>
<dbReference type="GO" id="GO:0004672">
    <property type="term" value="F:protein kinase activity"/>
    <property type="evidence" value="ECO:0007669"/>
    <property type="project" value="InterPro"/>
</dbReference>
<evidence type="ECO:0000313" key="19">
    <source>
        <dbReference type="EMBL" id="OAE21251.1"/>
    </source>
</evidence>
<evidence type="ECO:0000256" key="11">
    <source>
        <dbReference type="ARBA" id="ARBA00023136"/>
    </source>
</evidence>
<keyword evidence="7 13" id="KW-0547">Nucleotide-binding</keyword>
<dbReference type="PROSITE" id="PS50011">
    <property type="entry name" value="PROTEIN_KINASE_DOM"/>
    <property type="match status" value="1"/>
</dbReference>
<sequence length="1188" mass="128449">MASARRRAPCVLSAWSIISLIVVHAESSDSPAGRLSADEDVLLQFRKELYITASNRKQLDENYDITLRPCESWRGIQCRNSSVIAIYNTQKMVLSGSVPAVLGSLPNLTRLSIPGMGFSGSITDALFNSSNLEVIDLSSNNLTGPIPASIGKLRKLNVLYLVNNQLNGTLKPLSGLAAAENFASLYLENNQLEGDLSPLENLTSLVVVKLSFNRLTGDVSYLQNLTKLQSLQVQGNQLSGNLSALANLQTVQAPSQPTQLLKLDLASNQLTGDVPNFFFSEQSRLYELLLGNNDLTGSLDPEGSSTDSSALEILELHNNHLSGSLGAGVLNFTRLKSLKVSNNSLTGECFSGFKKSTIMTDMDLSHNILTGRIPETLFRMPAVKADLSYNNFSGPLPENADDYVDQDNINLAGNPLLCTTTAEDFNLKLCGGVYSPQPIRAPPTTRAPSPVLLIGLAGGISSFCLLMVCVCLGVCLRYRGKRRSSSVQDNQHPSFQLVMAVQGGGNSIRHRTMKELREATNNFSAANMIGSGRFGSVYRGILDGEVVAIKNSERVHTLEAQKQVLNEITVLSQVRHRHLVALQGCCLTTNAAMLVMEYVPLGSLASNLQAPKRENLTWPVRFKICLQVAEALNYLHNAAQLPIYHHDVKCANILLDNNFDAKVADFGLSKLVPEHENHLHMHPDVQGAQHRTAKSDVYGFGVVLLELLMGRPVEELDFRGNGLSQLSAIVKDEESFMAHLDPLLLEEAVYQDDLRAGALALADVAIQCLQTSPADRPSMRKIVAFLSNLHGFSSSRKTTPSSSRSGVPNTGDPALALTAEYLKALDRTRNGSQSAHDSLAWGPKILTSEHLRALDRQKTRPRPSYTPSTLSSPGTAALSGSHSRSRGLDSDQSSRESLAISPVHANSSSRSSPRSESIWMPHSAALSSAKAATAPSSGHGVVSRSSSRKAASLSQALESDFRAVVPSPVSTMDSQELSLKSHSAPDSSSPEHTGAHFSPERRSAGSAASVPSVGRQPYGWRWHTSSPAHSIALWGAHHPGLEFDDQTEGSEDLSVKSFTSVVAGTEVIKGPQSGHKSDTRLPVETARVSGSSIQTINSENRAEVPSDASGVEEYSRASSEPMSQTRHPSKPSSDCHSRTSTRSSPTHEIEEVVADDYHAKGMTKPKRLTFTTSRSRSKKSSILYETRY</sequence>
<dbReference type="AlphaFoldDB" id="A0A176VLQ7"/>
<keyword evidence="20" id="KW-1185">Reference proteome</keyword>
<dbReference type="Proteomes" id="UP000077202">
    <property type="component" value="Unassembled WGS sequence"/>
</dbReference>
<dbReference type="EMBL" id="LVLJ01003505">
    <property type="protein sequence ID" value="OAE21251.1"/>
    <property type="molecule type" value="Genomic_DNA"/>
</dbReference>
<dbReference type="Gene3D" id="3.30.200.20">
    <property type="entry name" value="Phosphorylase Kinase, domain 1"/>
    <property type="match status" value="1"/>
</dbReference>
<dbReference type="InterPro" id="IPR017441">
    <property type="entry name" value="Protein_kinase_ATP_BS"/>
</dbReference>
<feature type="region of interest" description="Disordered" evidence="14">
    <location>
        <begin position="853"/>
        <end position="918"/>
    </location>
</feature>
<dbReference type="Pfam" id="PF13855">
    <property type="entry name" value="LRR_8"/>
    <property type="match status" value="1"/>
</dbReference>
<dbReference type="SMART" id="SM00220">
    <property type="entry name" value="S_TKc"/>
    <property type="match status" value="1"/>
</dbReference>
<feature type="domain" description="Protein kinase" evidence="17">
    <location>
        <begin position="523"/>
        <end position="793"/>
    </location>
</feature>
<evidence type="ECO:0000256" key="4">
    <source>
        <dbReference type="ARBA" id="ARBA00022692"/>
    </source>
</evidence>
<dbReference type="GO" id="GO:0016020">
    <property type="term" value="C:membrane"/>
    <property type="evidence" value="ECO:0007669"/>
    <property type="project" value="UniProtKB-SubCell"/>
</dbReference>
<accession>A0A176VLQ7</accession>
<keyword evidence="6" id="KW-0677">Repeat</keyword>
<evidence type="ECO:0000259" key="17">
    <source>
        <dbReference type="PROSITE" id="PS50011"/>
    </source>
</evidence>
<evidence type="ECO:0000256" key="5">
    <source>
        <dbReference type="ARBA" id="ARBA00022729"/>
    </source>
</evidence>
<evidence type="ECO:0000256" key="6">
    <source>
        <dbReference type="ARBA" id="ARBA00022737"/>
    </source>
</evidence>
<name>A0A176VLQ7_MARPO</name>
<evidence type="ECO:0000256" key="15">
    <source>
        <dbReference type="SAM" id="Phobius"/>
    </source>
</evidence>
<dbReference type="InterPro" id="IPR001611">
    <property type="entry name" value="Leu-rich_rpt"/>
</dbReference>
<evidence type="ECO:0000313" key="20">
    <source>
        <dbReference type="Proteomes" id="UP000077202"/>
    </source>
</evidence>
<dbReference type="Gene3D" id="3.80.10.10">
    <property type="entry name" value="Ribonuclease Inhibitor"/>
    <property type="match status" value="2"/>
</dbReference>
<comment type="subcellular location">
    <subcellularLocation>
        <location evidence="1">Membrane</location>
    </subcellularLocation>
</comment>
<feature type="compositionally biased region" description="Low complexity" evidence="14">
    <location>
        <begin position="1004"/>
        <end position="1013"/>
    </location>
</feature>
<keyword evidence="11 15" id="KW-0472">Membrane</keyword>
<reference evidence="18" key="2">
    <citation type="journal article" date="2019" name="Curr. Biol.">
        <title>Chromatin organization in early land plants reveals an ancestral association between H3K27me3, transposons, and constitutive heterochromatin.</title>
        <authorList>
            <person name="Montgomery S.A."/>
            <person name="Tanizawa Y."/>
            <person name="Galik B."/>
            <person name="Wang N."/>
            <person name="Ito T."/>
            <person name="Mochizuki T."/>
            <person name="Akimcheva S."/>
            <person name="Bowman J."/>
            <person name="Cognat V."/>
            <person name="Drouard L."/>
            <person name="Ekker H."/>
            <person name="Houng S."/>
            <person name="Kohchi T."/>
            <person name="Lin S."/>
            <person name="Liu L.D."/>
            <person name="Nakamura Y."/>
            <person name="Valeeva L.R."/>
            <person name="Shakirov E.V."/>
            <person name="Shippen D.E."/>
            <person name="Wei W."/>
            <person name="Yagura M."/>
            <person name="Yamaoka S."/>
            <person name="Yamato K.T."/>
            <person name="Liu C."/>
            <person name="Berger F."/>
        </authorList>
    </citation>
    <scope>NUCLEOTIDE SEQUENCE [LARGE SCALE GENOMIC DNA]</scope>
    <source>
        <strain evidence="18">Tak-1</strain>
    </source>
</reference>
<dbReference type="SUPFAM" id="SSF56112">
    <property type="entry name" value="Protein kinase-like (PK-like)"/>
    <property type="match status" value="1"/>
</dbReference>
<feature type="chain" id="PRO_5042333708" description="Protein kinase domain-containing protein" evidence="16">
    <location>
        <begin position="26"/>
        <end position="1188"/>
    </location>
</feature>
<evidence type="ECO:0000256" key="2">
    <source>
        <dbReference type="ARBA" id="ARBA00022614"/>
    </source>
</evidence>
<feature type="compositionally biased region" description="Polar residues" evidence="14">
    <location>
        <begin position="865"/>
        <end position="882"/>
    </location>
</feature>
<dbReference type="SUPFAM" id="SSF52058">
    <property type="entry name" value="L domain-like"/>
    <property type="match status" value="1"/>
</dbReference>
<evidence type="ECO:0000256" key="13">
    <source>
        <dbReference type="PROSITE-ProRule" id="PRU10141"/>
    </source>
</evidence>
<dbReference type="PANTHER" id="PTHR45974:SF266">
    <property type="entry name" value="LEUCINE-RICH REPEAT RECEPTOR PROTEIN KINASE HPCA1"/>
    <property type="match status" value="1"/>
</dbReference>
<keyword evidence="5 16" id="KW-0732">Signal</keyword>
<gene>
    <name evidence="19" type="ORF">AXG93_2916s1000</name>
    <name evidence="18" type="ORF">Mp_5g12150</name>
</gene>
<keyword evidence="2" id="KW-0433">Leucine-rich repeat</keyword>
<evidence type="ECO:0000256" key="16">
    <source>
        <dbReference type="SAM" id="SignalP"/>
    </source>
</evidence>
<reference evidence="19 20" key="1">
    <citation type="submission" date="2016-03" db="EMBL/GenBank/DDBJ databases">
        <title>Mechanisms controlling the formation of the plant cell surface in tip-growing cells are functionally conserved among land plants.</title>
        <authorList>
            <person name="Honkanen S."/>
            <person name="Jones V.A."/>
            <person name="Morieri G."/>
            <person name="Champion C."/>
            <person name="Hetherington A.J."/>
            <person name="Kelly S."/>
            <person name="Saint-Marcoux D."/>
            <person name="Proust H."/>
            <person name="Prescott H."/>
            <person name="Dolan L."/>
        </authorList>
    </citation>
    <scope>NUCLEOTIDE SEQUENCE [LARGE SCALE GENOMIC DNA]</scope>
    <source>
        <strain evidence="20">cv. Tak-1 and cv. Tak-2</strain>
        <tissue evidence="19">Whole gametophyte</tissue>
    </source>
</reference>
<keyword evidence="3" id="KW-0808">Transferase</keyword>
<feature type="compositionally biased region" description="Polar residues" evidence="14">
    <location>
        <begin position="1088"/>
        <end position="1099"/>
    </location>
</feature>
<feature type="compositionally biased region" description="Polar residues" evidence="14">
    <location>
        <begin position="968"/>
        <end position="991"/>
    </location>
</feature>
<evidence type="ECO:0000313" key="21">
    <source>
        <dbReference type="Proteomes" id="UP001162541"/>
    </source>
</evidence>
<evidence type="ECO:0000256" key="14">
    <source>
        <dbReference type="SAM" id="MobiDB-lite"/>
    </source>
</evidence>
<dbReference type="InterPro" id="IPR011009">
    <property type="entry name" value="Kinase-like_dom_sf"/>
</dbReference>
<keyword evidence="8" id="KW-0418">Kinase</keyword>
<feature type="region of interest" description="Disordered" evidence="14">
    <location>
        <begin position="968"/>
        <end position="1013"/>
    </location>
</feature>
<keyword evidence="10 15" id="KW-1133">Transmembrane helix</keyword>
<dbReference type="Pfam" id="PF00069">
    <property type="entry name" value="Pkinase"/>
    <property type="match status" value="1"/>
</dbReference>
<keyword evidence="12" id="KW-0325">Glycoprotein</keyword>
<dbReference type="EMBL" id="AP019870">
    <property type="protein sequence ID" value="BBN11469.1"/>
    <property type="molecule type" value="Genomic_DNA"/>
</dbReference>
<feature type="region of interest" description="Disordered" evidence="14">
    <location>
        <begin position="792"/>
        <end position="812"/>
    </location>
</feature>
<reference evidence="21" key="3">
    <citation type="journal article" date="2020" name="Curr. Biol.">
        <title>Chromatin organization in early land plants reveals an ancestral association between H3K27me3, transposons, and constitutive heterochromatin.</title>
        <authorList>
            <person name="Montgomery S.A."/>
            <person name="Tanizawa Y."/>
            <person name="Galik B."/>
            <person name="Wang N."/>
            <person name="Ito T."/>
            <person name="Mochizuki T."/>
            <person name="Akimcheva S."/>
            <person name="Bowman J.L."/>
            <person name="Cognat V."/>
            <person name="Marechal-Drouard L."/>
            <person name="Ekker H."/>
            <person name="Hong S.F."/>
            <person name="Kohchi T."/>
            <person name="Lin S.S."/>
            <person name="Liu L.D."/>
            <person name="Nakamura Y."/>
            <person name="Valeeva L.R."/>
            <person name="Shakirov E.V."/>
            <person name="Shippen D.E."/>
            <person name="Wei W.L."/>
            <person name="Yagura M."/>
            <person name="Yamaoka S."/>
            <person name="Yamato K.T."/>
            <person name="Liu C."/>
            <person name="Berger F."/>
        </authorList>
    </citation>
    <scope>NUCLEOTIDE SEQUENCE [LARGE SCALE GENOMIC DNA]</scope>
    <source>
        <strain evidence="21">Tak-1</strain>
    </source>
</reference>
<keyword evidence="4 15" id="KW-0812">Transmembrane</keyword>
<dbReference type="GO" id="GO:0005524">
    <property type="term" value="F:ATP binding"/>
    <property type="evidence" value="ECO:0007669"/>
    <property type="project" value="UniProtKB-UniRule"/>
</dbReference>
<dbReference type="PANTHER" id="PTHR45974">
    <property type="entry name" value="RECEPTOR-LIKE PROTEIN 55"/>
    <property type="match status" value="1"/>
</dbReference>
<evidence type="ECO:0000313" key="18">
    <source>
        <dbReference type="EMBL" id="BBN11469.1"/>
    </source>
</evidence>
<feature type="binding site" evidence="13">
    <location>
        <position position="550"/>
    </location>
    <ligand>
        <name>ATP</name>
        <dbReference type="ChEBI" id="CHEBI:30616"/>
    </ligand>
</feature>
<proteinExistence type="predicted"/>
<dbReference type="InterPro" id="IPR032675">
    <property type="entry name" value="LRR_dom_sf"/>
</dbReference>